<protein>
    <submittedName>
        <fullName evidence="2">Adenylate cyclase</fullName>
    </submittedName>
</protein>
<evidence type="ECO:0000313" key="1">
    <source>
        <dbReference type="Proteomes" id="UP000095280"/>
    </source>
</evidence>
<accession>A0A1I8F4G3</accession>
<dbReference type="WBParaSite" id="maker-unitig_20246-snap-gene-0.2-mRNA-1">
    <property type="protein sequence ID" value="maker-unitig_20246-snap-gene-0.2-mRNA-1"/>
    <property type="gene ID" value="maker-unitig_20246-snap-gene-0.2"/>
</dbReference>
<reference evidence="2" key="1">
    <citation type="submission" date="2016-11" db="UniProtKB">
        <authorList>
            <consortium name="WormBaseParasite"/>
        </authorList>
    </citation>
    <scope>IDENTIFICATION</scope>
</reference>
<dbReference type="Proteomes" id="UP000095280">
    <property type="component" value="Unplaced"/>
</dbReference>
<dbReference type="AlphaFoldDB" id="A0A1I8F4G3"/>
<sequence length="298" mass="32955">LSDIRQRLASIAESAITLVKVCKASGVGYCSAVNSKELKAQLVERIDIQAMLRSMCAADLGEAGDLTEAVGEKRGVLASSARGVAAHPAGLPADGGEETQLWLRQQQQSEELAGRRLGTFELVANTSSCELKMAELQRQLQVQQELAAEGGNGRRIRGLIRRRPAMLVDGDREDFNPDERSYLARRGCCWPVRLRLSADEVDNQSDDDGESSCEQFAELTADSSAVTRLLLRLLLRTLEALRWRHGWKRSMICLEAEELELANILAPLRVRQQEILAPLRESETTANRPPHLMLPIFG</sequence>
<name>A0A1I8F4G3_9PLAT</name>
<organism evidence="1 2">
    <name type="scientific">Macrostomum lignano</name>
    <dbReference type="NCBI Taxonomy" id="282301"/>
    <lineage>
        <taxon>Eukaryota</taxon>
        <taxon>Metazoa</taxon>
        <taxon>Spiralia</taxon>
        <taxon>Lophotrochozoa</taxon>
        <taxon>Platyhelminthes</taxon>
        <taxon>Rhabditophora</taxon>
        <taxon>Macrostomorpha</taxon>
        <taxon>Macrostomida</taxon>
        <taxon>Macrostomidae</taxon>
        <taxon>Macrostomum</taxon>
    </lineage>
</organism>
<proteinExistence type="predicted"/>
<keyword evidence="1" id="KW-1185">Reference proteome</keyword>
<evidence type="ECO:0000313" key="2">
    <source>
        <dbReference type="WBParaSite" id="maker-unitig_20246-snap-gene-0.2-mRNA-1"/>
    </source>
</evidence>